<evidence type="ECO:0000313" key="9">
    <source>
        <dbReference type="EMBL" id="QEO17330.1"/>
    </source>
</evidence>
<evidence type="ECO:0000256" key="3">
    <source>
        <dbReference type="ARBA" id="ARBA00023002"/>
    </source>
</evidence>
<protein>
    <submittedName>
        <fullName evidence="9">Aldo/keto reductase</fullName>
    </submittedName>
</protein>
<dbReference type="CDD" id="cd19132">
    <property type="entry name" value="AKR_AKR5D1_E1"/>
    <property type="match status" value="1"/>
</dbReference>
<dbReference type="InterPro" id="IPR023210">
    <property type="entry name" value="NADP_OxRdtase_dom"/>
</dbReference>
<dbReference type="PANTHER" id="PTHR43827">
    <property type="entry name" value="2,5-DIKETO-D-GLUCONIC ACID REDUCTASE"/>
    <property type="match status" value="1"/>
</dbReference>
<dbReference type="PROSITE" id="PS00062">
    <property type="entry name" value="ALDOKETO_REDUCTASE_2"/>
    <property type="match status" value="1"/>
</dbReference>
<feature type="active site" description="Proton donor" evidence="5">
    <location>
        <position position="53"/>
    </location>
</feature>
<dbReference type="InterPro" id="IPR020471">
    <property type="entry name" value="AKR"/>
</dbReference>
<dbReference type="Gene3D" id="3.20.20.100">
    <property type="entry name" value="NADP-dependent oxidoreductase domain"/>
    <property type="match status" value="1"/>
</dbReference>
<dbReference type="PROSITE" id="PS00798">
    <property type="entry name" value="ALDOKETO_REDUCTASE_1"/>
    <property type="match status" value="1"/>
</dbReference>
<dbReference type="Proteomes" id="UP000324536">
    <property type="component" value="Chromosome"/>
</dbReference>
<gene>
    <name evidence="9" type="ORF">FLP30_05985</name>
</gene>
<proteinExistence type="inferred from homology"/>
<dbReference type="Pfam" id="PF00248">
    <property type="entry name" value="Aldo_ket_red"/>
    <property type="match status" value="1"/>
</dbReference>
<evidence type="ECO:0000256" key="1">
    <source>
        <dbReference type="ARBA" id="ARBA00007905"/>
    </source>
</evidence>
<dbReference type="PRINTS" id="PR00069">
    <property type="entry name" value="ALDKETRDTASE"/>
</dbReference>
<feature type="site" description="Lowers pKa of active site Tyr" evidence="7">
    <location>
        <position position="78"/>
    </location>
</feature>
<comment type="catalytic activity">
    <reaction evidence="4">
        <text>hydroxyacetone + NADP(+) = methylglyoxal + NADPH + H(+)</text>
        <dbReference type="Rhea" id="RHEA:27986"/>
        <dbReference type="ChEBI" id="CHEBI:15378"/>
        <dbReference type="ChEBI" id="CHEBI:17158"/>
        <dbReference type="ChEBI" id="CHEBI:27957"/>
        <dbReference type="ChEBI" id="CHEBI:57783"/>
        <dbReference type="ChEBI" id="CHEBI:58349"/>
    </reaction>
</comment>
<dbReference type="PIRSF" id="PIRSF000097">
    <property type="entry name" value="AKR"/>
    <property type="match status" value="1"/>
</dbReference>
<dbReference type="InterPro" id="IPR036812">
    <property type="entry name" value="NAD(P)_OxRdtase_dom_sf"/>
</dbReference>
<evidence type="ECO:0000256" key="4">
    <source>
        <dbReference type="ARBA" id="ARBA00049445"/>
    </source>
</evidence>
<dbReference type="RefSeq" id="WP_149279008.1">
    <property type="nucleotide sequence ID" value="NZ_CP043506.1"/>
</dbReference>
<keyword evidence="2" id="KW-0521">NADP</keyword>
<evidence type="ECO:0000256" key="7">
    <source>
        <dbReference type="PIRSR" id="PIRSR000097-3"/>
    </source>
</evidence>
<evidence type="ECO:0000256" key="6">
    <source>
        <dbReference type="PIRSR" id="PIRSR000097-2"/>
    </source>
</evidence>
<feature type="domain" description="NADP-dependent oxidoreductase" evidence="8">
    <location>
        <begin position="20"/>
        <end position="263"/>
    </location>
</feature>
<dbReference type="AlphaFoldDB" id="A0A5C1YPY8"/>
<dbReference type="InterPro" id="IPR018170">
    <property type="entry name" value="Aldo/ket_reductase_CS"/>
</dbReference>
<reference evidence="9 10" key="1">
    <citation type="submission" date="2019-09" db="EMBL/GenBank/DDBJ databases">
        <title>Genome sequencing of strain KACC 21233.</title>
        <authorList>
            <person name="Heo J."/>
            <person name="Kim S.-J."/>
            <person name="Kim J.-S."/>
            <person name="Hong S.-B."/>
            <person name="Kwon S.-W."/>
        </authorList>
    </citation>
    <scope>NUCLEOTIDE SEQUENCE [LARGE SCALE GENOMIC DNA]</scope>
    <source>
        <strain evidence="9 10">KACC 21233</strain>
    </source>
</reference>
<dbReference type="PANTHER" id="PTHR43827:SF3">
    <property type="entry name" value="NADP-DEPENDENT OXIDOREDUCTASE DOMAIN-CONTAINING PROTEIN"/>
    <property type="match status" value="1"/>
</dbReference>
<comment type="similarity">
    <text evidence="1">Belongs to the aldo/keto reductase family.</text>
</comment>
<accession>A0A5C1YPY8</accession>
<organism evidence="9 10">
    <name type="scientific">Acetobacter vaccinii</name>
    <dbReference type="NCBI Taxonomy" id="2592655"/>
    <lineage>
        <taxon>Bacteria</taxon>
        <taxon>Pseudomonadati</taxon>
        <taxon>Pseudomonadota</taxon>
        <taxon>Alphaproteobacteria</taxon>
        <taxon>Acetobacterales</taxon>
        <taxon>Acetobacteraceae</taxon>
        <taxon>Acetobacter</taxon>
    </lineage>
</organism>
<sequence>MTTATIPTVTLNDGATMPAIGFGTYLLNGSAGAGDIAQAIKTGYRLLDSAFNYENEGAVGEAIRRAGIAREELRVTSKLPGRHHHYKEALATIEESLYRAQLDSYDQYLIHWPNPSKDLYVEAWTALIEARKRGLVRSIGVCNFLPVHLERIIAETGVTPAVNQIELHPYFPQAEQRAFNTAHGIATQSWSPLGRASHMLQDPVLQALAARIGKSIVQVILRWHIQLDAVPLPKATSPARQLENLSLFDFELSADDMAQIATLARPDGRTFGQDPATYEEF</sequence>
<dbReference type="EMBL" id="CP043506">
    <property type="protein sequence ID" value="QEO17330.1"/>
    <property type="molecule type" value="Genomic_DNA"/>
</dbReference>
<evidence type="ECO:0000256" key="5">
    <source>
        <dbReference type="PIRSR" id="PIRSR000097-1"/>
    </source>
</evidence>
<dbReference type="KEGG" id="acek:FLP30_05985"/>
<keyword evidence="10" id="KW-1185">Reference proteome</keyword>
<evidence type="ECO:0000313" key="10">
    <source>
        <dbReference type="Proteomes" id="UP000324536"/>
    </source>
</evidence>
<evidence type="ECO:0000256" key="2">
    <source>
        <dbReference type="ARBA" id="ARBA00022857"/>
    </source>
</evidence>
<keyword evidence="3" id="KW-0560">Oxidoreductase</keyword>
<feature type="binding site" evidence="6">
    <location>
        <position position="111"/>
    </location>
    <ligand>
        <name>substrate</name>
    </ligand>
</feature>
<dbReference type="SUPFAM" id="SSF51430">
    <property type="entry name" value="NAD(P)-linked oxidoreductase"/>
    <property type="match status" value="1"/>
</dbReference>
<dbReference type="FunFam" id="3.20.20.100:FF:000002">
    <property type="entry name" value="2,5-diketo-D-gluconic acid reductase A"/>
    <property type="match status" value="1"/>
</dbReference>
<dbReference type="OrthoDB" id="9768793at2"/>
<evidence type="ECO:0000259" key="8">
    <source>
        <dbReference type="Pfam" id="PF00248"/>
    </source>
</evidence>
<dbReference type="GO" id="GO:0016616">
    <property type="term" value="F:oxidoreductase activity, acting on the CH-OH group of donors, NAD or NADP as acceptor"/>
    <property type="evidence" value="ECO:0007669"/>
    <property type="project" value="UniProtKB-ARBA"/>
</dbReference>
<name>A0A5C1YPY8_9PROT</name>